<protein>
    <recommendedName>
        <fullName evidence="1">HEPN/Toprim N-terminal domain-containing protein</fullName>
    </recommendedName>
</protein>
<sequence length="441" mass="49756">MSTPITLSIGDIDLTYNTGHMGIDHGHLFQEIDRKRRRRPTIDYSYFEQHPEDDLAQMEMCLVRPLITMLPRLELLGHTLDTVKEEYELRAAEHQERKMYDAEDPGACDMPLLGFDHFLDFVRMHAICDLSNELPDDVGDADRDGKFGRFSSDAVSAFLPKLEWWDAGNSYSERSHFGSLLDFLHPYSVLRVLAENPANLELDVVWDYGAFVSAGWEKNEHFITGARRAQTYLIATEGTSDTHILKKAIALLKPDVEDFFRFIDLAERHPFPGTGNLVKFAEGLAKIDVHNRVVFLFDNDAEGIDAYRALQRMALPANMRALALPDLHELREFPAQGPEGVIATDINGRAAAIECYLDLRLKGFKQAQVTWTNYKDKLGIYQGSLDHKDSYAKAFYEATAETIADGSYDVSKLRIALDALLRECIQLAKNVSNPSHGARGA</sequence>
<gene>
    <name evidence="2" type="ORF">SAMN05192589_102126</name>
</gene>
<dbReference type="Pfam" id="PF18871">
    <property type="entry name" value="HEPN_Toprim_N"/>
    <property type="match status" value="1"/>
</dbReference>
<name>A0A1G6LBN8_9BURK</name>
<feature type="domain" description="HEPN/Toprim N-terminal" evidence="1">
    <location>
        <begin position="1"/>
        <end position="230"/>
    </location>
</feature>
<dbReference type="OrthoDB" id="5141316at2"/>
<dbReference type="RefSeq" id="WP_092740340.1">
    <property type="nucleotide sequence ID" value="NZ_FMZC01000002.1"/>
</dbReference>
<reference evidence="2 3" key="1">
    <citation type="submission" date="2016-10" db="EMBL/GenBank/DDBJ databases">
        <authorList>
            <person name="de Groot N.N."/>
        </authorList>
    </citation>
    <scope>NUCLEOTIDE SEQUENCE [LARGE SCALE GENOMIC DNA]</scope>
    <source>
        <strain evidence="2 3">DSM 16619</strain>
    </source>
</reference>
<dbReference type="InterPro" id="IPR041487">
    <property type="entry name" value="HEPN/Toprim-NTD1"/>
</dbReference>
<evidence type="ECO:0000313" key="3">
    <source>
        <dbReference type="Proteomes" id="UP000198781"/>
    </source>
</evidence>
<dbReference type="Proteomes" id="UP000198781">
    <property type="component" value="Unassembled WGS sequence"/>
</dbReference>
<proteinExistence type="predicted"/>
<keyword evidence="3" id="KW-1185">Reference proteome</keyword>
<dbReference type="AlphaFoldDB" id="A0A1G6LBN8"/>
<evidence type="ECO:0000259" key="1">
    <source>
        <dbReference type="Pfam" id="PF18871"/>
    </source>
</evidence>
<dbReference type="InterPro" id="IPR034154">
    <property type="entry name" value="TOPRIM_DnaG/twinkle"/>
</dbReference>
<organism evidence="2 3">
    <name type="scientific">Paracidovorax valerianellae</name>
    <dbReference type="NCBI Taxonomy" id="187868"/>
    <lineage>
        <taxon>Bacteria</taxon>
        <taxon>Pseudomonadati</taxon>
        <taxon>Pseudomonadota</taxon>
        <taxon>Betaproteobacteria</taxon>
        <taxon>Burkholderiales</taxon>
        <taxon>Comamonadaceae</taxon>
        <taxon>Paracidovorax</taxon>
    </lineage>
</organism>
<dbReference type="CDD" id="cd01029">
    <property type="entry name" value="TOPRIM_primases"/>
    <property type="match status" value="1"/>
</dbReference>
<evidence type="ECO:0000313" key="2">
    <source>
        <dbReference type="EMBL" id="SDC40690.1"/>
    </source>
</evidence>
<dbReference type="EMBL" id="FMZC01000002">
    <property type="protein sequence ID" value="SDC40690.1"/>
    <property type="molecule type" value="Genomic_DNA"/>
</dbReference>
<accession>A0A1G6LBN8</accession>